<keyword evidence="2" id="KW-0732">Signal</keyword>
<name>A0A4C1SR75_EUMVA</name>
<sequence length="166" mass="19128">MKLLFLLLATLAVNILAKRESNSDRDLPAPRILLINHSNNSILRVQSYDEGEEDDQDIVEEAASISEENSPNLLPAGLKVRNSYTTKGKRVPARFNIILRGGKRDQVNAVSQPVKYREYLQNGQPHNLQANKDSQYLGRRRVIRRRKNHRRNNKSKNNKSRRFLTV</sequence>
<feature type="chain" id="PRO_5020037251" evidence="2">
    <location>
        <begin position="18"/>
        <end position="166"/>
    </location>
</feature>
<reference evidence="3 4" key="1">
    <citation type="journal article" date="2019" name="Commun. Biol.">
        <title>The bagworm genome reveals a unique fibroin gene that provides high tensile strength.</title>
        <authorList>
            <person name="Kono N."/>
            <person name="Nakamura H."/>
            <person name="Ohtoshi R."/>
            <person name="Tomita M."/>
            <person name="Numata K."/>
            <person name="Arakawa K."/>
        </authorList>
    </citation>
    <scope>NUCLEOTIDE SEQUENCE [LARGE SCALE GENOMIC DNA]</scope>
</reference>
<accession>A0A4C1SR75</accession>
<evidence type="ECO:0000313" key="4">
    <source>
        <dbReference type="Proteomes" id="UP000299102"/>
    </source>
</evidence>
<comment type="caution">
    <text evidence="3">The sequence shown here is derived from an EMBL/GenBank/DDBJ whole genome shotgun (WGS) entry which is preliminary data.</text>
</comment>
<dbReference type="EMBL" id="BGZK01003809">
    <property type="protein sequence ID" value="GBP04723.1"/>
    <property type="molecule type" value="Genomic_DNA"/>
</dbReference>
<protein>
    <submittedName>
        <fullName evidence="3">Uncharacterized protein</fullName>
    </submittedName>
</protein>
<dbReference type="AlphaFoldDB" id="A0A4C1SR75"/>
<feature type="region of interest" description="Disordered" evidence="1">
    <location>
        <begin position="147"/>
        <end position="166"/>
    </location>
</feature>
<keyword evidence="4" id="KW-1185">Reference proteome</keyword>
<feature type="signal peptide" evidence="2">
    <location>
        <begin position="1"/>
        <end position="17"/>
    </location>
</feature>
<organism evidence="3 4">
    <name type="scientific">Eumeta variegata</name>
    <name type="common">Bagworm moth</name>
    <name type="synonym">Eumeta japonica</name>
    <dbReference type="NCBI Taxonomy" id="151549"/>
    <lineage>
        <taxon>Eukaryota</taxon>
        <taxon>Metazoa</taxon>
        <taxon>Ecdysozoa</taxon>
        <taxon>Arthropoda</taxon>
        <taxon>Hexapoda</taxon>
        <taxon>Insecta</taxon>
        <taxon>Pterygota</taxon>
        <taxon>Neoptera</taxon>
        <taxon>Endopterygota</taxon>
        <taxon>Lepidoptera</taxon>
        <taxon>Glossata</taxon>
        <taxon>Ditrysia</taxon>
        <taxon>Tineoidea</taxon>
        <taxon>Psychidae</taxon>
        <taxon>Oiketicinae</taxon>
        <taxon>Eumeta</taxon>
    </lineage>
</organism>
<proteinExistence type="predicted"/>
<dbReference type="OrthoDB" id="8063839at2759"/>
<evidence type="ECO:0000256" key="1">
    <source>
        <dbReference type="SAM" id="MobiDB-lite"/>
    </source>
</evidence>
<evidence type="ECO:0000256" key="2">
    <source>
        <dbReference type="SAM" id="SignalP"/>
    </source>
</evidence>
<gene>
    <name evidence="3" type="ORF">EVAR_72798_1</name>
</gene>
<dbReference type="Proteomes" id="UP000299102">
    <property type="component" value="Unassembled WGS sequence"/>
</dbReference>
<evidence type="ECO:0000313" key="3">
    <source>
        <dbReference type="EMBL" id="GBP04723.1"/>
    </source>
</evidence>